<feature type="transmembrane region" description="Helical" evidence="1">
    <location>
        <begin position="147"/>
        <end position="170"/>
    </location>
</feature>
<accession>A0ABV8WSS2</accession>
<keyword evidence="1" id="KW-0472">Membrane</keyword>
<keyword evidence="3" id="KW-1185">Reference proteome</keyword>
<feature type="transmembrane region" description="Helical" evidence="1">
    <location>
        <begin position="322"/>
        <end position="347"/>
    </location>
</feature>
<keyword evidence="1" id="KW-0812">Transmembrane</keyword>
<protein>
    <submittedName>
        <fullName evidence="2">Peptidase</fullName>
    </submittedName>
</protein>
<feature type="transmembrane region" description="Helical" evidence="1">
    <location>
        <begin position="367"/>
        <end position="386"/>
    </location>
</feature>
<comment type="caution">
    <text evidence="2">The sequence shown here is derived from an EMBL/GenBank/DDBJ whole genome shotgun (WGS) entry which is preliminary data.</text>
</comment>
<name>A0ABV8WSS2_9BACI</name>
<reference evidence="3" key="1">
    <citation type="journal article" date="2019" name="Int. J. Syst. Evol. Microbiol.">
        <title>The Global Catalogue of Microorganisms (GCM) 10K type strain sequencing project: providing services to taxonomists for standard genome sequencing and annotation.</title>
        <authorList>
            <consortium name="The Broad Institute Genomics Platform"/>
            <consortium name="The Broad Institute Genome Sequencing Center for Infectious Disease"/>
            <person name="Wu L."/>
            <person name="Ma J."/>
        </authorList>
    </citation>
    <scope>NUCLEOTIDE SEQUENCE [LARGE SCALE GENOMIC DNA]</scope>
    <source>
        <strain evidence="3">CCUG 37865</strain>
    </source>
</reference>
<proteinExistence type="predicted"/>
<dbReference type="Proteomes" id="UP001595882">
    <property type="component" value="Unassembled WGS sequence"/>
</dbReference>
<feature type="transmembrane region" description="Helical" evidence="1">
    <location>
        <begin position="114"/>
        <end position="135"/>
    </location>
</feature>
<dbReference type="RefSeq" id="WP_390250980.1">
    <property type="nucleotide sequence ID" value="NZ_JBHSDT010000004.1"/>
</dbReference>
<evidence type="ECO:0000313" key="2">
    <source>
        <dbReference type="EMBL" id="MFC4402927.1"/>
    </source>
</evidence>
<keyword evidence="1" id="KW-1133">Transmembrane helix</keyword>
<evidence type="ECO:0000256" key="1">
    <source>
        <dbReference type="SAM" id="Phobius"/>
    </source>
</evidence>
<feature type="transmembrane region" description="Helical" evidence="1">
    <location>
        <begin position="246"/>
        <end position="264"/>
    </location>
</feature>
<evidence type="ECO:0000313" key="3">
    <source>
        <dbReference type="Proteomes" id="UP001595882"/>
    </source>
</evidence>
<sequence length="394" mass="45864">MISQNSNITLYPLTIREDKKHYIVEDTTSGEFFEMPEVCIDAIKLINDRIPLDQIEKTLQAIYPEEDVDISAFAEQLLDFGLVKEIDGNEVKHEKADTTPQGFSWLPAKLGKFFFHRGSVFILFLVIFINILYIFMQPEYIPNYQDIFIFDSLVLSILFFMFISLIIILIHELGHILALRAHNLPTNLGICHRLYILLVFETDMATAWKLPPKERNLLYLGGIYFDQWILAIALTCKFFLPIEGTMLNSILSIIVLDIFIKTIYQCCFYMKTDLYYLFENLTGCYNIMENSQQILSRWLPFIKGNNQTEAFKEEKVYVRLYAIFYVIGVSVTLALFIFYVIPQFLYIFSKLIPALGSPSGNPYFWDAVLFILPTMIIMAVLVYSWIKSNRKKVD</sequence>
<gene>
    <name evidence="2" type="ORF">ACFOY7_07555</name>
</gene>
<dbReference type="EMBL" id="JBHSDT010000004">
    <property type="protein sequence ID" value="MFC4402927.1"/>
    <property type="molecule type" value="Genomic_DNA"/>
</dbReference>
<organism evidence="2 3">
    <name type="scientific">Gracilibacillus xinjiangensis</name>
    <dbReference type="NCBI Taxonomy" id="1193282"/>
    <lineage>
        <taxon>Bacteria</taxon>
        <taxon>Bacillati</taxon>
        <taxon>Bacillota</taxon>
        <taxon>Bacilli</taxon>
        <taxon>Bacillales</taxon>
        <taxon>Bacillaceae</taxon>
        <taxon>Gracilibacillus</taxon>
    </lineage>
</organism>